<dbReference type="EMBL" id="RCNR01000001">
    <property type="protein sequence ID" value="MUH34261.1"/>
    <property type="molecule type" value="Genomic_DNA"/>
</dbReference>
<name>A0A7X3CZF0_9FLAO</name>
<dbReference type="InterPro" id="IPR054105">
    <property type="entry name" value="WHD_NrtR"/>
</dbReference>
<dbReference type="SUPFAM" id="SSF46785">
    <property type="entry name" value="Winged helix' DNA-binding domain"/>
    <property type="match status" value="1"/>
</dbReference>
<comment type="caution">
    <text evidence="2">The sequence shown here is derived from an EMBL/GenBank/DDBJ whole genome shotgun (WGS) entry which is preliminary data.</text>
</comment>
<dbReference type="InterPro" id="IPR036390">
    <property type="entry name" value="WH_DNA-bd_sf"/>
</dbReference>
<proteinExistence type="predicted"/>
<dbReference type="Pfam" id="PF21906">
    <property type="entry name" value="WHD_NrtR"/>
    <property type="match status" value="1"/>
</dbReference>
<dbReference type="AlphaFoldDB" id="A0A7X3CZF0"/>
<dbReference type="SUPFAM" id="SSF55811">
    <property type="entry name" value="Nudix"/>
    <property type="match status" value="1"/>
</dbReference>
<evidence type="ECO:0000313" key="3">
    <source>
        <dbReference type="Proteomes" id="UP000540519"/>
    </source>
</evidence>
<reference evidence="2 3" key="1">
    <citation type="journal article" date="2019" name="Mar. Drugs">
        <title>Comparative Genomics and CAZyme Genome Repertoires of Marine Zobellia amurskyensis KMM 3526(T) and Zobellia laminariae KMM 3676(T).</title>
        <authorList>
            <person name="Chernysheva N."/>
            <person name="Bystritskaya E."/>
            <person name="Stenkova A."/>
            <person name="Golovkin I."/>
            <person name="Nedashkovskaya O."/>
            <person name="Isaeva M."/>
        </authorList>
    </citation>
    <scope>NUCLEOTIDE SEQUENCE [LARGE SCALE GENOMIC DNA]</scope>
    <source>
        <strain evidence="2 3">KMM 3526</strain>
    </source>
</reference>
<gene>
    <name evidence="2" type="ORF">D9O36_00245</name>
</gene>
<dbReference type="Gene3D" id="1.10.10.10">
    <property type="entry name" value="Winged helix-like DNA-binding domain superfamily/Winged helix DNA-binding domain"/>
    <property type="match status" value="1"/>
</dbReference>
<evidence type="ECO:0000259" key="1">
    <source>
        <dbReference type="Pfam" id="PF21906"/>
    </source>
</evidence>
<protein>
    <submittedName>
        <fullName evidence="2">NUDIX hydrolase</fullName>
    </submittedName>
</protein>
<dbReference type="InterPro" id="IPR036388">
    <property type="entry name" value="WH-like_DNA-bd_sf"/>
</dbReference>
<organism evidence="2 3">
    <name type="scientific">Zobellia amurskyensis</name>
    <dbReference type="NCBI Taxonomy" id="248905"/>
    <lineage>
        <taxon>Bacteria</taxon>
        <taxon>Pseudomonadati</taxon>
        <taxon>Bacteroidota</taxon>
        <taxon>Flavobacteriia</taxon>
        <taxon>Flavobacteriales</taxon>
        <taxon>Flavobacteriaceae</taxon>
        <taxon>Zobellia</taxon>
    </lineage>
</organism>
<dbReference type="GO" id="GO:0016787">
    <property type="term" value="F:hydrolase activity"/>
    <property type="evidence" value="ECO:0007669"/>
    <property type="project" value="UniProtKB-KW"/>
</dbReference>
<sequence>MDFRKLDNVSVNCVIFGLGSNGLYVLLQKRTLNMFREDLPTIDDWVITGERAFISKTLEESANIIFKRITSLNEFNRIQFHTYGNTSTPKTDKDLLWIRSHGLKVQSMTIAYYFIQPKERIHLSSDEFKWFPLKSLPELGFDHHKIINDAQEDLKKKIMVEPVIFDLISHKFTLNELQIAFESVLNIEIDNRNFRKKVLKKIYVIPLNETKKGKAKKPSKLYVFSRDVYDKVTEKDLIINI</sequence>
<evidence type="ECO:0000313" key="2">
    <source>
        <dbReference type="EMBL" id="MUH34261.1"/>
    </source>
</evidence>
<feature type="domain" description="NrtR DNA-binding winged helix" evidence="1">
    <location>
        <begin position="165"/>
        <end position="224"/>
    </location>
</feature>
<dbReference type="OrthoDB" id="9786141at2"/>
<keyword evidence="2" id="KW-0378">Hydrolase</keyword>
<dbReference type="Gene3D" id="3.90.79.10">
    <property type="entry name" value="Nucleoside Triphosphate Pyrophosphohydrolase"/>
    <property type="match status" value="1"/>
</dbReference>
<keyword evidence="3" id="KW-1185">Reference proteome</keyword>
<accession>A0A7X3CZF0</accession>
<dbReference type="InterPro" id="IPR015797">
    <property type="entry name" value="NUDIX_hydrolase-like_dom_sf"/>
</dbReference>
<dbReference type="Proteomes" id="UP000540519">
    <property type="component" value="Unassembled WGS sequence"/>
</dbReference>